<protein>
    <submittedName>
        <fullName evidence="1">Uncharacterized protein</fullName>
    </submittedName>
</protein>
<organism evidence="1 2">
    <name type="scientific">Shinella yambaruensis</name>
    <dbReference type="NCBI Taxonomy" id="415996"/>
    <lineage>
        <taxon>Bacteria</taxon>
        <taxon>Pseudomonadati</taxon>
        <taxon>Pseudomonadota</taxon>
        <taxon>Alphaproteobacteria</taxon>
        <taxon>Hyphomicrobiales</taxon>
        <taxon>Rhizobiaceae</taxon>
        <taxon>Shinella</taxon>
    </lineage>
</organism>
<dbReference type="Proteomes" id="UP001156702">
    <property type="component" value="Unassembled WGS sequence"/>
</dbReference>
<sequence>MGVEHRLGDALRRASGPPIGICIKPRPGIGVARCQYHLFHRPLFQHPAGAHHTYMAAKATRDAYVVCDCQHRPAMVEELSDA</sequence>
<name>A0ABQ5ZPW6_9HYPH</name>
<reference evidence="2" key="1">
    <citation type="journal article" date="2019" name="Int. J. Syst. Evol. Microbiol.">
        <title>The Global Catalogue of Microorganisms (GCM) 10K type strain sequencing project: providing services to taxonomists for standard genome sequencing and annotation.</title>
        <authorList>
            <consortium name="The Broad Institute Genomics Platform"/>
            <consortium name="The Broad Institute Genome Sequencing Center for Infectious Disease"/>
            <person name="Wu L."/>
            <person name="Ma J."/>
        </authorList>
    </citation>
    <scope>NUCLEOTIDE SEQUENCE [LARGE SCALE GENOMIC DNA]</scope>
    <source>
        <strain evidence="2">NBRC 102122</strain>
    </source>
</reference>
<keyword evidence="2" id="KW-1185">Reference proteome</keyword>
<dbReference type="EMBL" id="BSOP01000042">
    <property type="protein sequence ID" value="GLR53660.1"/>
    <property type="molecule type" value="Genomic_DNA"/>
</dbReference>
<comment type="caution">
    <text evidence="1">The sequence shown here is derived from an EMBL/GenBank/DDBJ whole genome shotgun (WGS) entry which is preliminary data.</text>
</comment>
<accession>A0ABQ5ZPW6</accession>
<proteinExistence type="predicted"/>
<gene>
    <name evidence="1" type="ORF">GCM10007923_48760</name>
</gene>
<evidence type="ECO:0000313" key="1">
    <source>
        <dbReference type="EMBL" id="GLR53660.1"/>
    </source>
</evidence>
<evidence type="ECO:0000313" key="2">
    <source>
        <dbReference type="Proteomes" id="UP001156702"/>
    </source>
</evidence>